<evidence type="ECO:0000256" key="1">
    <source>
        <dbReference type="SAM" id="MobiDB-lite"/>
    </source>
</evidence>
<protein>
    <submittedName>
        <fullName evidence="2">Uncharacterized protein</fullName>
    </submittedName>
</protein>
<evidence type="ECO:0000313" key="3">
    <source>
        <dbReference type="Proteomes" id="UP000694428"/>
    </source>
</evidence>
<proteinExistence type="predicted"/>
<feature type="compositionally biased region" description="Basic and acidic residues" evidence="1">
    <location>
        <begin position="41"/>
        <end position="50"/>
    </location>
</feature>
<evidence type="ECO:0000313" key="2">
    <source>
        <dbReference type="Ensembl" id="ENSPSTP00000022950.1"/>
    </source>
</evidence>
<feature type="region of interest" description="Disordered" evidence="1">
    <location>
        <begin position="31"/>
        <end position="50"/>
    </location>
</feature>
<dbReference type="Ensembl" id="ENSPSTT00000024128.1">
    <property type="protein sequence ID" value="ENSPSTP00000022950.1"/>
    <property type="gene ID" value="ENSPSTG00000016869.1"/>
</dbReference>
<reference evidence="2" key="2">
    <citation type="submission" date="2025-09" db="UniProtKB">
        <authorList>
            <consortium name="Ensembl"/>
        </authorList>
    </citation>
    <scope>IDENTIFICATION</scope>
</reference>
<organism evidence="2 3">
    <name type="scientific">Pavo cristatus</name>
    <name type="common">Indian peafowl</name>
    <name type="synonym">Blue peafowl</name>
    <dbReference type="NCBI Taxonomy" id="9049"/>
    <lineage>
        <taxon>Eukaryota</taxon>
        <taxon>Metazoa</taxon>
        <taxon>Chordata</taxon>
        <taxon>Craniata</taxon>
        <taxon>Vertebrata</taxon>
        <taxon>Euteleostomi</taxon>
        <taxon>Archelosauria</taxon>
        <taxon>Archosauria</taxon>
        <taxon>Dinosauria</taxon>
        <taxon>Saurischia</taxon>
        <taxon>Theropoda</taxon>
        <taxon>Coelurosauria</taxon>
        <taxon>Aves</taxon>
        <taxon>Neognathae</taxon>
        <taxon>Galloanserae</taxon>
        <taxon>Galliformes</taxon>
        <taxon>Phasianidae</taxon>
        <taxon>Phasianinae</taxon>
        <taxon>Pavo</taxon>
    </lineage>
</organism>
<dbReference type="Proteomes" id="UP000694428">
    <property type="component" value="Unplaced"/>
</dbReference>
<keyword evidence="3" id="KW-1185">Reference proteome</keyword>
<accession>A0A8C9FZU7</accession>
<sequence>MDGKGNFRSVVSMSKILSGVRISTKRIVTNGNKKIPTLSDGGRKKSLQEF</sequence>
<reference evidence="2" key="1">
    <citation type="submission" date="2025-08" db="UniProtKB">
        <authorList>
            <consortium name="Ensembl"/>
        </authorList>
    </citation>
    <scope>IDENTIFICATION</scope>
</reference>
<dbReference type="AlphaFoldDB" id="A0A8C9FZU7"/>
<name>A0A8C9FZU7_PAVCR</name>